<dbReference type="GeneID" id="106463855"/>
<evidence type="ECO:0000313" key="7">
    <source>
        <dbReference type="Proteomes" id="UP000694941"/>
    </source>
</evidence>
<feature type="transmembrane region" description="Helical" evidence="6">
    <location>
        <begin position="79"/>
        <end position="104"/>
    </location>
</feature>
<dbReference type="PANTHER" id="PTHR31872">
    <property type="entry name" value="TRANSMEMBRANE PROTEIN 179"/>
    <property type="match status" value="1"/>
</dbReference>
<accession>A0ABM1BCT7</accession>
<proteinExistence type="inferred from homology"/>
<keyword evidence="3 6" id="KW-1133">Transmembrane helix</keyword>
<evidence type="ECO:0000256" key="2">
    <source>
        <dbReference type="ARBA" id="ARBA00022692"/>
    </source>
</evidence>
<feature type="transmembrane region" description="Helical" evidence="6">
    <location>
        <begin position="177"/>
        <end position="204"/>
    </location>
</feature>
<keyword evidence="2 6" id="KW-0812">Transmembrane</keyword>
<comment type="similarity">
    <text evidence="5">Belongs to the TMEM179 family.</text>
</comment>
<evidence type="ECO:0000256" key="3">
    <source>
        <dbReference type="ARBA" id="ARBA00022989"/>
    </source>
</evidence>
<evidence type="ECO:0000256" key="5">
    <source>
        <dbReference type="ARBA" id="ARBA00093776"/>
    </source>
</evidence>
<dbReference type="Pfam" id="PF26158">
    <property type="entry name" value="Claudin_TMEM179-179B"/>
    <property type="match status" value="1"/>
</dbReference>
<gene>
    <name evidence="8" type="primary">LOC106463855</name>
</gene>
<evidence type="ECO:0000256" key="6">
    <source>
        <dbReference type="SAM" id="Phobius"/>
    </source>
</evidence>
<evidence type="ECO:0000256" key="1">
    <source>
        <dbReference type="ARBA" id="ARBA00004141"/>
    </source>
</evidence>
<keyword evidence="4 6" id="KW-0472">Membrane</keyword>
<feature type="transmembrane region" description="Helical" evidence="6">
    <location>
        <begin position="116"/>
        <end position="140"/>
    </location>
</feature>
<protein>
    <submittedName>
        <fullName evidence="8">Uncharacterized protein LOC106463855</fullName>
    </submittedName>
</protein>
<dbReference type="Proteomes" id="UP000694941">
    <property type="component" value="Unplaced"/>
</dbReference>
<evidence type="ECO:0000313" key="8">
    <source>
        <dbReference type="RefSeq" id="XP_013779389.2"/>
    </source>
</evidence>
<dbReference type="InterPro" id="IPR029673">
    <property type="entry name" value="TMEM179"/>
</dbReference>
<dbReference type="PANTHER" id="PTHR31872:SF7">
    <property type="entry name" value="TRANSMEMBRANE PROTEIN 179B-LIKE"/>
    <property type="match status" value="1"/>
</dbReference>
<name>A0ABM1BCT7_LIMPO</name>
<dbReference type="RefSeq" id="XP_013779389.2">
    <property type="nucleotide sequence ID" value="XM_013923935.2"/>
</dbReference>
<feature type="transmembrane region" description="Helical" evidence="6">
    <location>
        <begin position="20"/>
        <end position="48"/>
    </location>
</feature>
<evidence type="ECO:0000256" key="4">
    <source>
        <dbReference type="ARBA" id="ARBA00023136"/>
    </source>
</evidence>
<organism evidence="7 8">
    <name type="scientific">Limulus polyphemus</name>
    <name type="common">Atlantic horseshoe crab</name>
    <dbReference type="NCBI Taxonomy" id="6850"/>
    <lineage>
        <taxon>Eukaryota</taxon>
        <taxon>Metazoa</taxon>
        <taxon>Ecdysozoa</taxon>
        <taxon>Arthropoda</taxon>
        <taxon>Chelicerata</taxon>
        <taxon>Merostomata</taxon>
        <taxon>Xiphosura</taxon>
        <taxon>Limulidae</taxon>
        <taxon>Limulus</taxon>
    </lineage>
</organism>
<dbReference type="InterPro" id="IPR059010">
    <property type="entry name" value="TMEM179-179B"/>
</dbReference>
<reference evidence="8" key="1">
    <citation type="submission" date="2025-08" db="UniProtKB">
        <authorList>
            <consortium name="RefSeq"/>
        </authorList>
    </citation>
    <scope>IDENTIFICATION</scope>
    <source>
        <tissue evidence="8">Muscle</tissue>
    </source>
</reference>
<keyword evidence="7" id="KW-1185">Reference proteome</keyword>
<sequence>MSVYSLRSSWLSLKNEEMAFHIQLVTSTILYAFAFLSCIVTILSLLIAKAIVHQKCLLFVQISSTTYQPEKAVDTTCDFTLYFTIFPLVYGLVMALYHGYAFIVSRREEHVARTMWVMPWVLLDSLVIVLGFISSCMYSIGFSQTCSNLHKDLPSKSCKETFSTMDWNTDNSHSSKLYSLMAVVEAATWLNVLLWIGALGLMLLRVYRNRRARAATSVFNDSSTSDKRNITELPSTA</sequence>
<comment type="subcellular location">
    <subcellularLocation>
        <location evidence="1">Membrane</location>
        <topology evidence="1">Multi-pass membrane protein</topology>
    </subcellularLocation>
</comment>